<reference evidence="2" key="2">
    <citation type="submission" date="2022-06" db="UniProtKB">
        <authorList>
            <consortium name="EnsemblMetazoa"/>
        </authorList>
    </citation>
    <scope>IDENTIFICATION</scope>
</reference>
<dbReference type="Proteomes" id="UP000024404">
    <property type="component" value="Unassembled WGS sequence"/>
</dbReference>
<feature type="chain" id="PRO_5035800838" evidence="1">
    <location>
        <begin position="20"/>
        <end position="71"/>
    </location>
</feature>
<evidence type="ECO:0000313" key="2">
    <source>
        <dbReference type="EnsemblMetazoa" id="OVOC11614.1"/>
    </source>
</evidence>
<sequence>MVFYEAKLLMYLLIQFCYLLLELKEKELKKTTITVRNDYQLRFGSPVSIISCVDKIARCILVNIGLIEEKV</sequence>
<dbReference type="EnsemblMetazoa" id="OVOC11614.1">
    <property type="protein sequence ID" value="OVOC11614.1"/>
    <property type="gene ID" value="WBGene00248423"/>
</dbReference>
<dbReference type="AlphaFoldDB" id="A0A8R1TKY5"/>
<reference evidence="3" key="1">
    <citation type="submission" date="2013-10" db="EMBL/GenBank/DDBJ databases">
        <title>Genome sequencing of Onchocerca volvulus.</title>
        <authorList>
            <person name="Cotton J."/>
            <person name="Tsai J."/>
            <person name="Stanley E."/>
            <person name="Tracey A."/>
            <person name="Holroyd N."/>
            <person name="Lustigman S."/>
            <person name="Berriman M."/>
        </authorList>
    </citation>
    <scope>NUCLEOTIDE SEQUENCE</scope>
</reference>
<name>A0A8R1TKY5_ONCVO</name>
<keyword evidence="1" id="KW-0732">Signal</keyword>
<organism evidence="2 3">
    <name type="scientific">Onchocerca volvulus</name>
    <dbReference type="NCBI Taxonomy" id="6282"/>
    <lineage>
        <taxon>Eukaryota</taxon>
        <taxon>Metazoa</taxon>
        <taxon>Ecdysozoa</taxon>
        <taxon>Nematoda</taxon>
        <taxon>Chromadorea</taxon>
        <taxon>Rhabditida</taxon>
        <taxon>Spirurina</taxon>
        <taxon>Spiruromorpha</taxon>
        <taxon>Filarioidea</taxon>
        <taxon>Onchocercidae</taxon>
        <taxon>Onchocerca</taxon>
    </lineage>
</organism>
<dbReference type="EMBL" id="CMVM020000380">
    <property type="status" value="NOT_ANNOTATED_CDS"/>
    <property type="molecule type" value="Genomic_DNA"/>
</dbReference>
<proteinExistence type="predicted"/>
<feature type="signal peptide" evidence="1">
    <location>
        <begin position="1"/>
        <end position="19"/>
    </location>
</feature>
<protein>
    <submittedName>
        <fullName evidence="2">Uncharacterized protein</fullName>
    </submittedName>
</protein>
<evidence type="ECO:0000256" key="1">
    <source>
        <dbReference type="SAM" id="SignalP"/>
    </source>
</evidence>
<keyword evidence="3" id="KW-1185">Reference proteome</keyword>
<accession>A0A8R1TKY5</accession>
<evidence type="ECO:0000313" key="3">
    <source>
        <dbReference type="Proteomes" id="UP000024404"/>
    </source>
</evidence>